<organism evidence="2 3">
    <name type="scientific">Lupinus albus</name>
    <name type="common">White lupine</name>
    <name type="synonym">Lupinus termis</name>
    <dbReference type="NCBI Taxonomy" id="3870"/>
    <lineage>
        <taxon>Eukaryota</taxon>
        <taxon>Viridiplantae</taxon>
        <taxon>Streptophyta</taxon>
        <taxon>Embryophyta</taxon>
        <taxon>Tracheophyta</taxon>
        <taxon>Spermatophyta</taxon>
        <taxon>Magnoliopsida</taxon>
        <taxon>eudicotyledons</taxon>
        <taxon>Gunneridae</taxon>
        <taxon>Pentapetalae</taxon>
        <taxon>rosids</taxon>
        <taxon>fabids</taxon>
        <taxon>Fabales</taxon>
        <taxon>Fabaceae</taxon>
        <taxon>Papilionoideae</taxon>
        <taxon>50 kb inversion clade</taxon>
        <taxon>genistoids sensu lato</taxon>
        <taxon>core genistoids</taxon>
        <taxon>Genisteae</taxon>
        <taxon>Lupinus</taxon>
    </lineage>
</organism>
<proteinExistence type="predicted"/>
<accession>A0A6A4PRS7</accession>
<dbReference type="InterPro" id="IPR058352">
    <property type="entry name" value="DUF8039"/>
</dbReference>
<dbReference type="EMBL" id="WOCE01000011">
    <property type="protein sequence ID" value="KAE9604365.1"/>
    <property type="molecule type" value="Genomic_DNA"/>
</dbReference>
<sequence length="95" mass="10706">MGIDTVYNTRDAMIHNAQIPSNHLRVSIDISIKDDVLFPIPIDEDTITIGRALGTYVAWPEHLIDVVPIMAWCSSYAHSLRERCLLTIAQHPLPE</sequence>
<feature type="domain" description="DUF8039" evidence="1">
    <location>
        <begin position="4"/>
        <end position="66"/>
    </location>
</feature>
<evidence type="ECO:0000259" key="1">
    <source>
        <dbReference type="Pfam" id="PF26133"/>
    </source>
</evidence>
<dbReference type="OrthoDB" id="1426731at2759"/>
<evidence type="ECO:0000313" key="3">
    <source>
        <dbReference type="Proteomes" id="UP000447434"/>
    </source>
</evidence>
<evidence type="ECO:0000313" key="2">
    <source>
        <dbReference type="EMBL" id="KAE9604365.1"/>
    </source>
</evidence>
<name>A0A6A4PRS7_LUPAL</name>
<protein>
    <recommendedName>
        <fullName evidence="1">DUF8039 domain-containing protein</fullName>
    </recommendedName>
</protein>
<reference evidence="3" key="1">
    <citation type="journal article" date="2020" name="Nat. Commun.">
        <title>Genome sequence of the cluster root forming white lupin.</title>
        <authorList>
            <person name="Hufnagel B."/>
            <person name="Marques A."/>
            <person name="Soriano A."/>
            <person name="Marques L."/>
            <person name="Divol F."/>
            <person name="Doumas P."/>
            <person name="Sallet E."/>
            <person name="Mancinotti D."/>
            <person name="Carrere S."/>
            <person name="Marande W."/>
            <person name="Arribat S."/>
            <person name="Keller J."/>
            <person name="Huneau C."/>
            <person name="Blein T."/>
            <person name="Aime D."/>
            <person name="Laguerre M."/>
            <person name="Taylor J."/>
            <person name="Schubert V."/>
            <person name="Nelson M."/>
            <person name="Geu-Flores F."/>
            <person name="Crespi M."/>
            <person name="Gallardo-Guerrero K."/>
            <person name="Delaux P.-M."/>
            <person name="Salse J."/>
            <person name="Berges H."/>
            <person name="Guyot R."/>
            <person name="Gouzy J."/>
            <person name="Peret B."/>
        </authorList>
    </citation>
    <scope>NUCLEOTIDE SEQUENCE [LARGE SCALE GENOMIC DNA]</scope>
    <source>
        <strain evidence="3">cv. Amiga</strain>
    </source>
</reference>
<keyword evidence="3" id="KW-1185">Reference proteome</keyword>
<dbReference type="Pfam" id="PF26133">
    <property type="entry name" value="DUF8039"/>
    <property type="match status" value="1"/>
</dbReference>
<gene>
    <name evidence="2" type="ORF">Lalb_Chr11g0070901</name>
</gene>
<comment type="caution">
    <text evidence="2">The sequence shown here is derived from an EMBL/GenBank/DDBJ whole genome shotgun (WGS) entry which is preliminary data.</text>
</comment>
<dbReference type="AlphaFoldDB" id="A0A6A4PRS7"/>
<dbReference type="Proteomes" id="UP000447434">
    <property type="component" value="Chromosome 11"/>
</dbReference>